<dbReference type="OrthoDB" id="3214861at2759"/>
<keyword evidence="1" id="KW-0812">Transmembrane</keyword>
<proteinExistence type="predicted"/>
<keyword evidence="1" id="KW-0472">Membrane</keyword>
<feature type="transmembrane region" description="Helical" evidence="1">
    <location>
        <begin position="35"/>
        <end position="59"/>
    </location>
</feature>
<name>A0A9Q5N972_SANBA</name>
<gene>
    <name evidence="3" type="ORF">A7U60_g1439</name>
</gene>
<evidence type="ECO:0000256" key="1">
    <source>
        <dbReference type="SAM" id="Phobius"/>
    </source>
</evidence>
<feature type="transmembrane region" description="Helical" evidence="1">
    <location>
        <begin position="109"/>
        <end position="139"/>
    </location>
</feature>
<sequence>MYWGFALATVLLGVTVIQGFIYFKNYDDDKAPLKLLVALLIALDILSSALMAHVIFYYMIENYGNSSSLISSPPGTFPVEWLVTAIVAFLTQIFYASQIYKLRRHSHRCIVPFVAMIFFSVFAFLSNVVATILIIILNYSKAVFSITILKSFTSIGNSFAAASDIIACCALCFFLASHRTDIGRNRIALVDTLIFYTVNRGILFCVAQLGNMIAYILAPTMLYWVPFHLCLSKLYVNSLLALLNSRHSLRGAAQDVSRMDFRVDPVPSIPLAVQKTRSSFIRPVDLRRLEDNGTVTDDVKFNPEADLDSSHF</sequence>
<accession>A0A9Q5N972</accession>
<dbReference type="Proteomes" id="UP000757232">
    <property type="component" value="Unassembled WGS sequence"/>
</dbReference>
<dbReference type="AlphaFoldDB" id="A0A9Q5N972"/>
<feature type="transmembrane region" description="Helical" evidence="1">
    <location>
        <begin position="159"/>
        <end position="176"/>
    </location>
</feature>
<dbReference type="EMBL" id="LNZH02000094">
    <property type="protein sequence ID" value="OCB91320.1"/>
    <property type="molecule type" value="Genomic_DNA"/>
</dbReference>
<protein>
    <recommendedName>
        <fullName evidence="2">DUF6534 domain-containing protein</fullName>
    </recommendedName>
</protein>
<evidence type="ECO:0000259" key="2">
    <source>
        <dbReference type="Pfam" id="PF20152"/>
    </source>
</evidence>
<comment type="caution">
    <text evidence="3">The sequence shown here is derived from an EMBL/GenBank/DDBJ whole genome shotgun (WGS) entry which is preliminary data.</text>
</comment>
<dbReference type="PANTHER" id="PTHR40465:SF1">
    <property type="entry name" value="DUF6534 DOMAIN-CONTAINING PROTEIN"/>
    <property type="match status" value="1"/>
</dbReference>
<evidence type="ECO:0000313" key="3">
    <source>
        <dbReference type="EMBL" id="OCB91320.1"/>
    </source>
</evidence>
<evidence type="ECO:0000313" key="4">
    <source>
        <dbReference type="Proteomes" id="UP000757232"/>
    </source>
</evidence>
<feature type="domain" description="DUF6534" evidence="2">
    <location>
        <begin position="160"/>
        <end position="248"/>
    </location>
</feature>
<keyword evidence="4" id="KW-1185">Reference proteome</keyword>
<dbReference type="PANTHER" id="PTHR40465">
    <property type="entry name" value="CHROMOSOME 1, WHOLE GENOME SHOTGUN SEQUENCE"/>
    <property type="match status" value="1"/>
</dbReference>
<organism evidence="3 4">
    <name type="scientific">Sanghuangporus baumii</name>
    <name type="common">Phellinus baumii</name>
    <dbReference type="NCBI Taxonomy" id="108892"/>
    <lineage>
        <taxon>Eukaryota</taxon>
        <taxon>Fungi</taxon>
        <taxon>Dikarya</taxon>
        <taxon>Basidiomycota</taxon>
        <taxon>Agaricomycotina</taxon>
        <taxon>Agaricomycetes</taxon>
        <taxon>Hymenochaetales</taxon>
        <taxon>Hymenochaetaceae</taxon>
        <taxon>Sanghuangporus</taxon>
    </lineage>
</organism>
<dbReference type="InterPro" id="IPR045339">
    <property type="entry name" value="DUF6534"/>
</dbReference>
<dbReference type="Pfam" id="PF20152">
    <property type="entry name" value="DUF6534"/>
    <property type="match status" value="1"/>
</dbReference>
<feature type="transmembrane region" description="Helical" evidence="1">
    <location>
        <begin position="6"/>
        <end position="23"/>
    </location>
</feature>
<reference evidence="3" key="1">
    <citation type="submission" date="2016-06" db="EMBL/GenBank/DDBJ databases">
        <title>Draft Genome sequence of the fungus Inonotus baumii.</title>
        <authorList>
            <person name="Zhu H."/>
            <person name="Lin W."/>
        </authorList>
    </citation>
    <scope>NUCLEOTIDE SEQUENCE</scope>
    <source>
        <strain evidence="3">821</strain>
    </source>
</reference>
<keyword evidence="1" id="KW-1133">Transmembrane helix</keyword>
<feature type="transmembrane region" description="Helical" evidence="1">
    <location>
        <begin position="79"/>
        <end position="97"/>
    </location>
</feature>